<comment type="caution">
    <text evidence="3">The sequence shown here is derived from an EMBL/GenBank/DDBJ whole genome shotgun (WGS) entry which is preliminary data.</text>
</comment>
<dbReference type="AlphaFoldDB" id="A0A2U1E7G7"/>
<sequence>MAEKHRVSNRARIVTLAAVIAVLMVISVVVVVLGNARPAPPPGQVLAPVGAQGPPQYDHDVDAVAPAAVPAPAPPPQAADEVRAQLEQAEARRAALREGTVIYNAPDPVRQGQTQRIEVRASGIEERLAALNAFPSSQPAPQEQPIKIGMTLRAQLSGDGFETTLLGGEDSARPSLRGDVPEWVWDVRATKPGMRTLTLTVRSYVGSDEVDAIRYVHRPIRVERDWGYTVINLLGSPAWTATGITVPVILGGIGAVWASVRRRRKKQQAGEPPQPPSPPQPAEKAEQSPSTGYL</sequence>
<feature type="transmembrane region" description="Helical" evidence="2">
    <location>
        <begin position="238"/>
        <end position="258"/>
    </location>
</feature>
<accession>A0A2U1E7G7</accession>
<name>A0A2U1E7G7_9PSEU</name>
<evidence type="ECO:0000313" key="3">
    <source>
        <dbReference type="EMBL" id="PVY95894.1"/>
    </source>
</evidence>
<feature type="transmembrane region" description="Helical" evidence="2">
    <location>
        <begin position="12"/>
        <end position="34"/>
    </location>
</feature>
<gene>
    <name evidence="3" type="ORF">C8D89_1346</name>
</gene>
<reference evidence="3 4" key="1">
    <citation type="submission" date="2018-04" db="EMBL/GenBank/DDBJ databases">
        <title>Genomic Encyclopedia of Type Strains, Phase IV (KMG-IV): sequencing the most valuable type-strain genomes for metagenomic binning, comparative biology and taxonomic classification.</title>
        <authorList>
            <person name="Goeker M."/>
        </authorList>
    </citation>
    <scope>NUCLEOTIDE SEQUENCE [LARGE SCALE GENOMIC DNA]</scope>
    <source>
        <strain evidence="3 4">DSM 45771</strain>
    </source>
</reference>
<feature type="compositionally biased region" description="Pro residues" evidence="1">
    <location>
        <begin position="272"/>
        <end position="281"/>
    </location>
</feature>
<keyword evidence="2" id="KW-1133">Transmembrane helix</keyword>
<dbReference type="EMBL" id="QEKW01000034">
    <property type="protein sequence ID" value="PVY95894.1"/>
    <property type="molecule type" value="Genomic_DNA"/>
</dbReference>
<evidence type="ECO:0000313" key="4">
    <source>
        <dbReference type="Proteomes" id="UP000245639"/>
    </source>
</evidence>
<keyword evidence="2" id="KW-0472">Membrane</keyword>
<protein>
    <submittedName>
        <fullName evidence="3">Uncharacterized protein</fullName>
    </submittedName>
</protein>
<evidence type="ECO:0000256" key="2">
    <source>
        <dbReference type="SAM" id="Phobius"/>
    </source>
</evidence>
<feature type="region of interest" description="Disordered" evidence="1">
    <location>
        <begin position="261"/>
        <end position="294"/>
    </location>
</feature>
<dbReference type="Proteomes" id="UP000245639">
    <property type="component" value="Unassembled WGS sequence"/>
</dbReference>
<dbReference type="RefSeq" id="WP_133252107.1">
    <property type="nucleotide sequence ID" value="NZ_QEKW01000034.1"/>
</dbReference>
<organism evidence="3 4">
    <name type="scientific">Actinomycetospora cinnamomea</name>
    <dbReference type="NCBI Taxonomy" id="663609"/>
    <lineage>
        <taxon>Bacteria</taxon>
        <taxon>Bacillati</taxon>
        <taxon>Actinomycetota</taxon>
        <taxon>Actinomycetes</taxon>
        <taxon>Pseudonocardiales</taxon>
        <taxon>Pseudonocardiaceae</taxon>
        <taxon>Actinomycetospora</taxon>
    </lineage>
</organism>
<evidence type="ECO:0000256" key="1">
    <source>
        <dbReference type="SAM" id="MobiDB-lite"/>
    </source>
</evidence>
<dbReference type="OrthoDB" id="4168163at2"/>
<proteinExistence type="predicted"/>
<keyword evidence="2" id="KW-0812">Transmembrane</keyword>
<keyword evidence="4" id="KW-1185">Reference proteome</keyword>